<dbReference type="STRING" id="660518.SAMN05216218_101223"/>
<dbReference type="GO" id="GO:0044281">
    <property type="term" value="P:small molecule metabolic process"/>
    <property type="evidence" value="ECO:0007669"/>
    <property type="project" value="UniProtKB-ARBA"/>
</dbReference>
<proteinExistence type="predicted"/>
<dbReference type="Pfam" id="PF00107">
    <property type="entry name" value="ADH_zinc_N"/>
    <property type="match status" value="1"/>
</dbReference>
<dbReference type="InterPro" id="IPR036291">
    <property type="entry name" value="NAD(P)-bd_dom_sf"/>
</dbReference>
<dbReference type="GO" id="GO:0035925">
    <property type="term" value="F:mRNA 3'-UTR AU-rich region binding"/>
    <property type="evidence" value="ECO:0007669"/>
    <property type="project" value="TreeGrafter"/>
</dbReference>
<dbReference type="PANTHER" id="PTHR48106:SF13">
    <property type="entry name" value="QUINONE OXIDOREDUCTASE-RELATED"/>
    <property type="match status" value="1"/>
</dbReference>
<dbReference type="GO" id="GO:0070402">
    <property type="term" value="F:NADPH binding"/>
    <property type="evidence" value="ECO:0007669"/>
    <property type="project" value="TreeGrafter"/>
</dbReference>
<dbReference type="InterPro" id="IPR013154">
    <property type="entry name" value="ADH-like_N"/>
</dbReference>
<evidence type="ECO:0000256" key="1">
    <source>
        <dbReference type="ARBA" id="ARBA00022857"/>
    </source>
</evidence>
<keyword evidence="5" id="KW-1185">Reference proteome</keyword>
<dbReference type="RefSeq" id="WP_092686790.1">
    <property type="nucleotide sequence ID" value="NZ_FNBK01000001.1"/>
</dbReference>
<evidence type="ECO:0000313" key="5">
    <source>
        <dbReference type="Proteomes" id="UP000199076"/>
    </source>
</evidence>
<dbReference type="PANTHER" id="PTHR48106">
    <property type="entry name" value="QUINONE OXIDOREDUCTASE PIG3-RELATED"/>
    <property type="match status" value="1"/>
</dbReference>
<dbReference type="GO" id="GO:0005829">
    <property type="term" value="C:cytosol"/>
    <property type="evidence" value="ECO:0007669"/>
    <property type="project" value="TreeGrafter"/>
</dbReference>
<sequence>MKVAEVTEFGGNEYIEINEREKPEPGSGEVRIEVKAAGINFADIMQRRGHYQGGPEPPYVPGMEVAGVVDAVGEGVGREVGDEVMGFVEEGGYAEYAIANAAGLFDLPENMSFEEGAGFSVQFLTAHNCLFEWGDMTEDESVLIHAAAGGVGTAAVQLASNAGAEVFGTASTEEKLELAAELGCDHPIQYTEEDFVEQVNDSTDGDGVDLVLDGIGGETTTESLKALTHFGRMVSFGAASGEPGQPNTADLLFNNHTIIGYHLGQAMYRDPGRVFQAVPKLTGQLESGALEVIVGTSFDLEDAAEAHQYIEDRKSSGKVVLTP</sequence>
<accession>A0A1G7FJJ4</accession>
<dbReference type="EMBL" id="FNBK01000001">
    <property type="protein sequence ID" value="SDE76091.1"/>
    <property type="molecule type" value="Genomic_DNA"/>
</dbReference>
<dbReference type="Gene3D" id="3.90.180.10">
    <property type="entry name" value="Medium-chain alcohol dehydrogenases, catalytic domain"/>
    <property type="match status" value="1"/>
</dbReference>
<dbReference type="PROSITE" id="PS01162">
    <property type="entry name" value="QOR_ZETA_CRYSTAL"/>
    <property type="match status" value="1"/>
</dbReference>
<dbReference type="InterPro" id="IPR002364">
    <property type="entry name" value="Quin_OxRdtase/zeta-crystal_CS"/>
</dbReference>
<dbReference type="InterPro" id="IPR013149">
    <property type="entry name" value="ADH-like_C"/>
</dbReference>
<dbReference type="CDD" id="cd08241">
    <property type="entry name" value="QOR1"/>
    <property type="match status" value="1"/>
</dbReference>
<evidence type="ECO:0000313" key="4">
    <source>
        <dbReference type="EMBL" id="SDE76091.1"/>
    </source>
</evidence>
<reference evidence="5" key="1">
    <citation type="submission" date="2016-10" db="EMBL/GenBank/DDBJ databases">
        <authorList>
            <person name="Varghese N."/>
            <person name="Submissions S."/>
        </authorList>
    </citation>
    <scope>NUCLEOTIDE SEQUENCE [LARGE SCALE GENOMIC DNA]</scope>
    <source>
        <strain evidence="5">IBRC-M 10760</strain>
    </source>
</reference>
<keyword evidence="2" id="KW-0560">Oxidoreductase</keyword>
<dbReference type="GO" id="GO:0016616">
    <property type="term" value="F:oxidoreductase activity, acting on the CH-OH group of donors, NAD or NADP as acceptor"/>
    <property type="evidence" value="ECO:0007669"/>
    <property type="project" value="UniProtKB-ARBA"/>
</dbReference>
<gene>
    <name evidence="4" type="ORF">SAMN05216218_101223</name>
</gene>
<protein>
    <submittedName>
        <fullName evidence="4">NADPH2:quinone reductase</fullName>
    </submittedName>
</protein>
<dbReference type="OrthoDB" id="146629at2157"/>
<organism evidence="4 5">
    <name type="scientific">Halorientalis regularis</name>
    <dbReference type="NCBI Taxonomy" id="660518"/>
    <lineage>
        <taxon>Archaea</taxon>
        <taxon>Methanobacteriati</taxon>
        <taxon>Methanobacteriota</taxon>
        <taxon>Stenosarchaea group</taxon>
        <taxon>Halobacteria</taxon>
        <taxon>Halobacteriales</taxon>
        <taxon>Haloarculaceae</taxon>
        <taxon>Halorientalis</taxon>
    </lineage>
</organism>
<feature type="domain" description="Enoyl reductase (ER)" evidence="3">
    <location>
        <begin position="10"/>
        <end position="321"/>
    </location>
</feature>
<dbReference type="Proteomes" id="UP000199076">
    <property type="component" value="Unassembled WGS sequence"/>
</dbReference>
<dbReference type="SUPFAM" id="SSF50129">
    <property type="entry name" value="GroES-like"/>
    <property type="match status" value="1"/>
</dbReference>
<dbReference type="InterPro" id="IPR020843">
    <property type="entry name" value="ER"/>
</dbReference>
<keyword evidence="1" id="KW-0521">NADP</keyword>
<evidence type="ECO:0000256" key="2">
    <source>
        <dbReference type="ARBA" id="ARBA00023002"/>
    </source>
</evidence>
<dbReference type="SMART" id="SM00829">
    <property type="entry name" value="PKS_ER"/>
    <property type="match status" value="1"/>
</dbReference>
<dbReference type="GO" id="GO:0008270">
    <property type="term" value="F:zinc ion binding"/>
    <property type="evidence" value="ECO:0007669"/>
    <property type="project" value="InterPro"/>
</dbReference>
<dbReference type="Gene3D" id="3.40.50.720">
    <property type="entry name" value="NAD(P)-binding Rossmann-like Domain"/>
    <property type="match status" value="1"/>
</dbReference>
<dbReference type="AlphaFoldDB" id="A0A1G7FJJ4"/>
<dbReference type="SUPFAM" id="SSF51735">
    <property type="entry name" value="NAD(P)-binding Rossmann-fold domains"/>
    <property type="match status" value="1"/>
</dbReference>
<dbReference type="InterPro" id="IPR011032">
    <property type="entry name" value="GroES-like_sf"/>
</dbReference>
<evidence type="ECO:0000259" key="3">
    <source>
        <dbReference type="SMART" id="SM00829"/>
    </source>
</evidence>
<dbReference type="Pfam" id="PF08240">
    <property type="entry name" value="ADH_N"/>
    <property type="match status" value="1"/>
</dbReference>
<name>A0A1G7FJJ4_9EURY</name>
<dbReference type="GO" id="GO:0003960">
    <property type="term" value="F:quinone reductase (NADPH) activity"/>
    <property type="evidence" value="ECO:0007669"/>
    <property type="project" value="TreeGrafter"/>
</dbReference>